<reference evidence="1" key="1">
    <citation type="submission" date="2023-05" db="EMBL/GenBank/DDBJ databases">
        <authorList>
            <consortium name="ELIXIR-Norway"/>
        </authorList>
    </citation>
    <scope>NUCLEOTIDE SEQUENCE</scope>
</reference>
<protein>
    <submittedName>
        <fullName evidence="1">Uncharacterized protein</fullName>
    </submittedName>
</protein>
<evidence type="ECO:0000313" key="1">
    <source>
        <dbReference type="EMBL" id="CAI9711133.1"/>
    </source>
</evidence>
<accession>A0ACB0FE79</accession>
<dbReference type="EMBL" id="OX596089">
    <property type="protein sequence ID" value="CAI9711133.1"/>
    <property type="molecule type" value="Genomic_DNA"/>
</dbReference>
<sequence length="99" mass="10050">MGVRGSCPAKMAGDKARGLGAEARGSRPAKMAGDEARGLGAEAHGLGAQRPQPATCTSTHGCAGPPGAPSERASLAATGNLLTRCVVTLETDLWFYLEK</sequence>
<name>A0ACB0FE79_RANTA</name>
<gene>
    <name evidence="1" type="ORF">MRATA1EN3_LOCUS22346</name>
</gene>
<dbReference type="Proteomes" id="UP001162501">
    <property type="component" value="Chromosome 5"/>
</dbReference>
<evidence type="ECO:0000313" key="2">
    <source>
        <dbReference type="Proteomes" id="UP001162501"/>
    </source>
</evidence>
<proteinExistence type="predicted"/>
<organism evidence="1 2">
    <name type="scientific">Rangifer tarandus platyrhynchus</name>
    <name type="common">Svalbard reindeer</name>
    <dbReference type="NCBI Taxonomy" id="3082113"/>
    <lineage>
        <taxon>Eukaryota</taxon>
        <taxon>Metazoa</taxon>
        <taxon>Chordata</taxon>
        <taxon>Craniata</taxon>
        <taxon>Vertebrata</taxon>
        <taxon>Euteleostomi</taxon>
        <taxon>Mammalia</taxon>
        <taxon>Eutheria</taxon>
        <taxon>Laurasiatheria</taxon>
        <taxon>Artiodactyla</taxon>
        <taxon>Ruminantia</taxon>
        <taxon>Pecora</taxon>
        <taxon>Cervidae</taxon>
        <taxon>Odocoileinae</taxon>
        <taxon>Rangifer</taxon>
    </lineage>
</organism>